<dbReference type="Pfam" id="PF01734">
    <property type="entry name" value="Patatin"/>
    <property type="match status" value="1"/>
</dbReference>
<keyword evidence="3 4" id="KW-0443">Lipid metabolism</keyword>
<dbReference type="OrthoDB" id="9807112at2"/>
<feature type="short sequence motif" description="GXSXG" evidence="4">
    <location>
        <begin position="49"/>
        <end position="53"/>
    </location>
</feature>
<evidence type="ECO:0000313" key="7">
    <source>
        <dbReference type="Proteomes" id="UP000436822"/>
    </source>
</evidence>
<gene>
    <name evidence="6" type="ORF">KIN_12620</name>
</gene>
<dbReference type="SUPFAM" id="SSF52151">
    <property type="entry name" value="FabD/lysophospholipase-like"/>
    <property type="match status" value="1"/>
</dbReference>
<dbReference type="RefSeq" id="WP_159805051.1">
    <property type="nucleotide sequence ID" value="NZ_BLJE01000001.1"/>
</dbReference>
<dbReference type="GO" id="GO:0016042">
    <property type="term" value="P:lipid catabolic process"/>
    <property type="evidence" value="ECO:0007669"/>
    <property type="project" value="UniProtKB-UniRule"/>
</dbReference>
<dbReference type="Gene3D" id="3.40.1090.10">
    <property type="entry name" value="Cytosolic phospholipase A2 catalytic domain"/>
    <property type="match status" value="2"/>
</dbReference>
<dbReference type="GO" id="GO:0016787">
    <property type="term" value="F:hydrolase activity"/>
    <property type="evidence" value="ECO:0007669"/>
    <property type="project" value="UniProtKB-UniRule"/>
</dbReference>
<dbReference type="InterPro" id="IPR002641">
    <property type="entry name" value="PNPLA_dom"/>
</dbReference>
<dbReference type="PANTHER" id="PTHR14226">
    <property type="entry name" value="NEUROPATHY TARGET ESTERASE/SWISS CHEESE D.MELANOGASTER"/>
    <property type="match status" value="1"/>
</dbReference>
<feature type="active site" description="Proton acceptor" evidence="4">
    <location>
        <position position="203"/>
    </location>
</feature>
<evidence type="ECO:0000256" key="2">
    <source>
        <dbReference type="ARBA" id="ARBA00022963"/>
    </source>
</evidence>
<keyword evidence="1 4" id="KW-0378">Hydrolase</keyword>
<name>A0A6N6JFX1_9RHOB</name>
<proteinExistence type="predicted"/>
<feature type="domain" description="PNPLA" evidence="5">
    <location>
        <begin position="17"/>
        <end position="216"/>
    </location>
</feature>
<protein>
    <submittedName>
        <fullName evidence="6">Alpha/beta hydrolase</fullName>
    </submittedName>
</protein>
<evidence type="ECO:0000256" key="4">
    <source>
        <dbReference type="PROSITE-ProRule" id="PRU01161"/>
    </source>
</evidence>
<evidence type="ECO:0000256" key="3">
    <source>
        <dbReference type="ARBA" id="ARBA00023098"/>
    </source>
</evidence>
<feature type="short sequence motif" description="GXGXXG" evidence="4">
    <location>
        <begin position="21"/>
        <end position="26"/>
    </location>
</feature>
<dbReference type="Proteomes" id="UP000436822">
    <property type="component" value="Unassembled WGS sequence"/>
</dbReference>
<organism evidence="6 7">
    <name type="scientific">Litoreibacter roseus</name>
    <dbReference type="NCBI Taxonomy" id="2601869"/>
    <lineage>
        <taxon>Bacteria</taxon>
        <taxon>Pseudomonadati</taxon>
        <taxon>Pseudomonadota</taxon>
        <taxon>Alphaproteobacteria</taxon>
        <taxon>Rhodobacterales</taxon>
        <taxon>Roseobacteraceae</taxon>
        <taxon>Litoreibacter</taxon>
    </lineage>
</organism>
<evidence type="ECO:0000256" key="1">
    <source>
        <dbReference type="ARBA" id="ARBA00022801"/>
    </source>
</evidence>
<feature type="active site" description="Nucleophile" evidence="4">
    <location>
        <position position="51"/>
    </location>
</feature>
<feature type="short sequence motif" description="DGA/G" evidence="4">
    <location>
        <begin position="203"/>
        <end position="205"/>
    </location>
</feature>
<keyword evidence="7" id="KW-1185">Reference proteome</keyword>
<accession>A0A6N6JFX1</accession>
<reference evidence="6 7" key="1">
    <citation type="submission" date="2019-12" db="EMBL/GenBank/DDBJ databases">
        <title>Litoreibacter badius sp. nov., a novel bacteriochlorophyll a-containing bacterium in the genus Litoreibacter.</title>
        <authorList>
            <person name="Kanamuro M."/>
            <person name="Takabe Y."/>
            <person name="Mori K."/>
            <person name="Takaichi S."/>
            <person name="Hanada S."/>
        </authorList>
    </citation>
    <scope>NUCLEOTIDE SEQUENCE [LARGE SCALE GENOMIC DNA]</scope>
    <source>
        <strain evidence="6 7">K6</strain>
    </source>
</reference>
<dbReference type="AlphaFoldDB" id="A0A6N6JFX1"/>
<dbReference type="PROSITE" id="PS51635">
    <property type="entry name" value="PNPLA"/>
    <property type="match status" value="1"/>
</dbReference>
<dbReference type="PANTHER" id="PTHR14226:SF78">
    <property type="entry name" value="SLR0060 PROTEIN"/>
    <property type="match status" value="1"/>
</dbReference>
<keyword evidence="2 4" id="KW-0442">Lipid degradation</keyword>
<evidence type="ECO:0000259" key="5">
    <source>
        <dbReference type="PROSITE" id="PS51635"/>
    </source>
</evidence>
<comment type="caution">
    <text evidence="6">The sequence shown here is derived from an EMBL/GenBank/DDBJ whole genome shotgun (WGS) entry which is preliminary data.</text>
</comment>
<dbReference type="InterPro" id="IPR016035">
    <property type="entry name" value="Acyl_Trfase/lysoPLipase"/>
</dbReference>
<dbReference type="InterPro" id="IPR050301">
    <property type="entry name" value="NTE"/>
</dbReference>
<evidence type="ECO:0000313" key="6">
    <source>
        <dbReference type="EMBL" id="GFE64188.1"/>
    </source>
</evidence>
<sequence>MAKGTGRQAHHTKSINLALQGGGAHGAFTWGVLDRMFEEDPLWVEAISGTSAGAMNAVVAAQGMYDNGAAGAREALAEFWHQVSVAGRMSPIRRTPLDKVMGNWSLDFSPGYMMMDIMNRLTSPYDINPFGFNPLRDLLCDFIDFDKVAGETDMEIFLSATNVETGTVRVFRRNEITIDVIMASACLPFMFKAVEIDGTPYWDGGYMGNPVLYPFIDHSPASDILIVQINPMERKGTPRSAQDILNRVNEITFNSSLLKELRSIDLIDRLLCQGKVSTDDFRKMYVHMIEGGNEMSDLGASSKLNSEWEFLVHLRDIGRNAADRWLKTHFDDIENRSTIDLQDMFRDVGVQHMAGTPPINSMLND</sequence>
<dbReference type="EMBL" id="BLJE01000001">
    <property type="protein sequence ID" value="GFE64188.1"/>
    <property type="molecule type" value="Genomic_DNA"/>
</dbReference>